<comment type="caution">
    <text evidence="3">The sequence shown here is derived from an EMBL/GenBank/DDBJ whole genome shotgun (WGS) entry which is preliminary data.</text>
</comment>
<evidence type="ECO:0000256" key="1">
    <source>
        <dbReference type="SAM" id="MobiDB-lite"/>
    </source>
</evidence>
<dbReference type="InterPro" id="IPR005162">
    <property type="entry name" value="Retrotrans_gag_dom"/>
</dbReference>
<feature type="compositionally biased region" description="Low complexity" evidence="1">
    <location>
        <begin position="12"/>
        <end position="22"/>
    </location>
</feature>
<evidence type="ECO:0000259" key="2">
    <source>
        <dbReference type="Pfam" id="PF03732"/>
    </source>
</evidence>
<accession>A0A5A7U067</accession>
<proteinExistence type="predicted"/>
<protein>
    <recommendedName>
        <fullName evidence="2">Retrotransposon gag domain-containing protein</fullName>
    </recommendedName>
</protein>
<dbReference type="OrthoDB" id="2272416at2759"/>
<dbReference type="Pfam" id="PF03732">
    <property type="entry name" value="Retrotrans_gag"/>
    <property type="match status" value="1"/>
</dbReference>
<gene>
    <name evidence="4" type="ORF">E5676_scaffold648G00470</name>
    <name evidence="3" type="ORF">E6C27_scaffold115G00890</name>
</gene>
<dbReference type="Proteomes" id="UP000321393">
    <property type="component" value="Unassembled WGS sequence"/>
</dbReference>
<reference evidence="5 6" key="1">
    <citation type="submission" date="2019-08" db="EMBL/GenBank/DDBJ databases">
        <title>Draft genome sequences of two oriental melons (Cucumis melo L. var makuwa).</title>
        <authorList>
            <person name="Kwon S.-Y."/>
        </authorList>
    </citation>
    <scope>NUCLEOTIDE SEQUENCE [LARGE SCALE GENOMIC DNA]</scope>
    <source>
        <strain evidence="6">cv. Chang Bougi</strain>
        <strain evidence="5">cv. SW 3</strain>
        <tissue evidence="3">Leaf</tissue>
    </source>
</reference>
<dbReference type="EMBL" id="SSTE01013117">
    <property type="protein sequence ID" value="KAA0047616.1"/>
    <property type="molecule type" value="Genomic_DNA"/>
</dbReference>
<name>A0A5A7U067_CUCMM</name>
<evidence type="ECO:0000313" key="3">
    <source>
        <dbReference type="EMBL" id="KAA0047616.1"/>
    </source>
</evidence>
<organism evidence="3 5">
    <name type="scientific">Cucumis melo var. makuwa</name>
    <name type="common">Oriental melon</name>
    <dbReference type="NCBI Taxonomy" id="1194695"/>
    <lineage>
        <taxon>Eukaryota</taxon>
        <taxon>Viridiplantae</taxon>
        <taxon>Streptophyta</taxon>
        <taxon>Embryophyta</taxon>
        <taxon>Tracheophyta</taxon>
        <taxon>Spermatophyta</taxon>
        <taxon>Magnoliopsida</taxon>
        <taxon>eudicotyledons</taxon>
        <taxon>Gunneridae</taxon>
        <taxon>Pentapetalae</taxon>
        <taxon>rosids</taxon>
        <taxon>fabids</taxon>
        <taxon>Cucurbitales</taxon>
        <taxon>Cucurbitaceae</taxon>
        <taxon>Benincaseae</taxon>
        <taxon>Cucumis</taxon>
    </lineage>
</organism>
<dbReference type="AlphaFoldDB" id="A0A5A7U067"/>
<dbReference type="EMBL" id="SSTD01012901">
    <property type="protein sequence ID" value="TYK08273.1"/>
    <property type="molecule type" value="Genomic_DNA"/>
</dbReference>
<feature type="region of interest" description="Disordered" evidence="1">
    <location>
        <begin position="1"/>
        <end position="33"/>
    </location>
</feature>
<dbReference type="Proteomes" id="UP000321947">
    <property type="component" value="Unassembled WGS sequence"/>
</dbReference>
<evidence type="ECO:0000313" key="4">
    <source>
        <dbReference type="EMBL" id="TYK08273.1"/>
    </source>
</evidence>
<feature type="domain" description="Retrotransposon gag" evidence="2">
    <location>
        <begin position="114"/>
        <end position="196"/>
    </location>
</feature>
<sequence length="227" mass="26433">MPRGRPRKLSVAEASNAAREAAMGSEESDAESSRLHVEVNVEEQLLDRLAQGLVSGIRSAQSNLEKNFWIERLKALGATTFAGTTNLADAEAWLTLIEKCFKVMRCLEDRKVELVVFLLKNGTEDWWRLTESRRRATVDMSWDEFKKTFFEKFYSRSFRDAKRSKFLRFTQGSMIVVKYEKKYTKLSKYATSVIKDEVERCKDLKRDYKRKFVFLSQLVQTKLISLN</sequence>
<evidence type="ECO:0000313" key="6">
    <source>
        <dbReference type="Proteomes" id="UP000321947"/>
    </source>
</evidence>
<evidence type="ECO:0000313" key="5">
    <source>
        <dbReference type="Proteomes" id="UP000321393"/>
    </source>
</evidence>